<dbReference type="PANTHER" id="PTHR10434">
    <property type="entry name" value="1-ACYL-SN-GLYCEROL-3-PHOSPHATE ACYLTRANSFERASE"/>
    <property type="match status" value="1"/>
</dbReference>
<dbReference type="AlphaFoldDB" id="A0A2N8KWI1"/>
<evidence type="ECO:0000256" key="1">
    <source>
        <dbReference type="ARBA" id="ARBA00005189"/>
    </source>
</evidence>
<dbReference type="InterPro" id="IPR002123">
    <property type="entry name" value="Plipid/glycerol_acylTrfase"/>
</dbReference>
<evidence type="ECO:0000313" key="9">
    <source>
        <dbReference type="Proteomes" id="UP000235916"/>
    </source>
</evidence>
<evidence type="ECO:0000256" key="6">
    <source>
        <dbReference type="SAM" id="Phobius"/>
    </source>
</evidence>
<evidence type="ECO:0000313" key="8">
    <source>
        <dbReference type="EMBL" id="PND37823.1"/>
    </source>
</evidence>
<accession>A0A2N8KWI1</accession>
<comment type="pathway">
    <text evidence="1">Lipid metabolism.</text>
</comment>
<evidence type="ECO:0000259" key="7">
    <source>
        <dbReference type="SMART" id="SM00563"/>
    </source>
</evidence>
<protein>
    <submittedName>
        <fullName evidence="8">1-acyl-sn-glycerol-3-phosphate acyltransferase</fullName>
    </submittedName>
</protein>
<dbReference type="SMART" id="SM00563">
    <property type="entry name" value="PlsC"/>
    <property type="match status" value="1"/>
</dbReference>
<evidence type="ECO:0000256" key="4">
    <source>
        <dbReference type="ARBA" id="ARBA00023098"/>
    </source>
</evidence>
<keyword evidence="3 8" id="KW-0808">Transferase</keyword>
<feature type="domain" description="Phospholipid/glycerol acyltransferase" evidence="7">
    <location>
        <begin position="66"/>
        <end position="179"/>
    </location>
</feature>
<gene>
    <name evidence="8" type="ORF">C1O66_10000</name>
</gene>
<keyword evidence="5 8" id="KW-0012">Acyltransferase</keyword>
<dbReference type="Pfam" id="PF01553">
    <property type="entry name" value="Acyltransferase"/>
    <property type="match status" value="1"/>
</dbReference>
<dbReference type="Proteomes" id="UP000235916">
    <property type="component" value="Unassembled WGS sequence"/>
</dbReference>
<dbReference type="RefSeq" id="WP_102767742.1">
    <property type="nucleotide sequence ID" value="NZ_POSP01000003.1"/>
</dbReference>
<keyword evidence="6" id="KW-0472">Membrane</keyword>
<dbReference type="PANTHER" id="PTHR10434:SF64">
    <property type="entry name" value="1-ACYL-SN-GLYCEROL-3-PHOSPHATE ACYLTRANSFERASE-RELATED"/>
    <property type="match status" value="1"/>
</dbReference>
<evidence type="ECO:0000256" key="5">
    <source>
        <dbReference type="ARBA" id="ARBA00023315"/>
    </source>
</evidence>
<proteinExistence type="predicted"/>
<dbReference type="EMBL" id="POSP01000003">
    <property type="protein sequence ID" value="PND37823.1"/>
    <property type="molecule type" value="Genomic_DNA"/>
</dbReference>
<keyword evidence="6" id="KW-1133">Transmembrane helix</keyword>
<evidence type="ECO:0000256" key="3">
    <source>
        <dbReference type="ARBA" id="ARBA00022679"/>
    </source>
</evidence>
<evidence type="ECO:0000256" key="2">
    <source>
        <dbReference type="ARBA" id="ARBA00022516"/>
    </source>
</evidence>
<organism evidence="8 9">
    <name type="scientific">Kinneretia aquatilis</name>
    <dbReference type="NCBI Taxonomy" id="2070761"/>
    <lineage>
        <taxon>Bacteria</taxon>
        <taxon>Pseudomonadati</taxon>
        <taxon>Pseudomonadota</taxon>
        <taxon>Betaproteobacteria</taxon>
        <taxon>Burkholderiales</taxon>
        <taxon>Sphaerotilaceae</taxon>
        <taxon>Roseateles</taxon>
    </lineage>
</organism>
<keyword evidence="9" id="KW-1185">Reference proteome</keyword>
<dbReference type="OrthoDB" id="9806880at2"/>
<dbReference type="GO" id="GO:0006654">
    <property type="term" value="P:phosphatidic acid biosynthetic process"/>
    <property type="evidence" value="ECO:0007669"/>
    <property type="project" value="TreeGrafter"/>
</dbReference>
<sequence length="245" mass="26841">MRNLLAAWRLLRFVLHVLHGLLMIKLLFPSLSLGQRHHRIRWWSGKMLALMGVRLQLQGQARPGPKLIVANHVSWLDIAAVHAVLPEARFVSKADVKHWPVVGALTEGVGTLFIERASKRDALRVVHQMADALKAGDTVAVFPEGTTGAGPELLPFHGNLLQAAIATETVIQPLALRWHEPGERFSSSARFIGDTTMIASLWTVLKARGVGIDIQILPALESAHADRRALAEHVREQIAAALAAN</sequence>
<comment type="caution">
    <text evidence="8">The sequence shown here is derived from an EMBL/GenBank/DDBJ whole genome shotgun (WGS) entry which is preliminary data.</text>
</comment>
<keyword evidence="2" id="KW-0444">Lipid biosynthesis</keyword>
<reference evidence="8 9" key="1">
    <citation type="submission" date="2018-01" db="EMBL/GenBank/DDBJ databases">
        <title>Draft genome sequence of Paucibacter aquatile CR182 isolated from freshwater of the Nakdong River.</title>
        <authorList>
            <person name="Choi A."/>
            <person name="Chung E.J."/>
        </authorList>
    </citation>
    <scope>NUCLEOTIDE SEQUENCE [LARGE SCALE GENOMIC DNA]</scope>
    <source>
        <strain evidence="8 9">CR182</strain>
    </source>
</reference>
<dbReference type="CDD" id="cd07989">
    <property type="entry name" value="LPLAT_AGPAT-like"/>
    <property type="match status" value="1"/>
</dbReference>
<dbReference type="SUPFAM" id="SSF69593">
    <property type="entry name" value="Glycerol-3-phosphate (1)-acyltransferase"/>
    <property type="match status" value="1"/>
</dbReference>
<feature type="transmembrane region" description="Helical" evidence="6">
    <location>
        <begin position="6"/>
        <end position="28"/>
    </location>
</feature>
<name>A0A2N8KWI1_9BURK</name>
<keyword evidence="4" id="KW-0443">Lipid metabolism</keyword>
<keyword evidence="6" id="KW-0812">Transmembrane</keyword>
<dbReference type="GO" id="GO:0003841">
    <property type="term" value="F:1-acylglycerol-3-phosphate O-acyltransferase activity"/>
    <property type="evidence" value="ECO:0007669"/>
    <property type="project" value="TreeGrafter"/>
</dbReference>